<name>U2G443_9BACT</name>
<evidence type="ECO:0000313" key="2">
    <source>
        <dbReference type="Proteomes" id="UP000016636"/>
    </source>
</evidence>
<proteinExistence type="predicted"/>
<dbReference type="EMBL" id="ANNE01000006">
    <property type="protein sequence ID" value="ERJ22874.1"/>
    <property type="molecule type" value="Genomic_DNA"/>
</dbReference>
<dbReference type="AlphaFoldDB" id="U2G443"/>
<protein>
    <submittedName>
        <fullName evidence="1">Uncharacterized protein</fullName>
    </submittedName>
</protein>
<organism evidence="1 2">
    <name type="scientific">Campylobacter concisus UNSW3</name>
    <dbReference type="NCBI Taxonomy" id="1242966"/>
    <lineage>
        <taxon>Bacteria</taxon>
        <taxon>Pseudomonadati</taxon>
        <taxon>Campylobacterota</taxon>
        <taxon>Epsilonproteobacteria</taxon>
        <taxon>Campylobacterales</taxon>
        <taxon>Campylobacteraceae</taxon>
        <taxon>Campylobacter</taxon>
    </lineage>
</organism>
<dbReference type="PATRIC" id="fig|1242966.3.peg.756"/>
<accession>U2G443</accession>
<evidence type="ECO:0000313" key="1">
    <source>
        <dbReference type="EMBL" id="ERJ22874.1"/>
    </source>
</evidence>
<gene>
    <name evidence="1" type="ORF">UNSW3_1758</name>
</gene>
<sequence length="44" mass="5004">MAKDGLKHRKFKLFLQILQNLSLNLNSGETLVILDPNGIGKFMF</sequence>
<comment type="caution">
    <text evidence="1">The sequence shown here is derived from an EMBL/GenBank/DDBJ whole genome shotgun (WGS) entry which is preliminary data.</text>
</comment>
<dbReference type="RefSeq" id="WP_021084210.1">
    <property type="nucleotide sequence ID" value="NZ_ANNE01000006.1"/>
</dbReference>
<reference evidence="1 2" key="1">
    <citation type="journal article" date="2013" name="BMC Genomics">
        <title>Comparative genomics of Campylobacter concisus isolates reveals genetic diversity and provides insights into disease association.</title>
        <authorList>
            <person name="Deshpande N.P."/>
            <person name="Kaakoush N.O."/>
            <person name="Wilkins M.R."/>
            <person name="Mitchell H.M."/>
        </authorList>
    </citation>
    <scope>NUCLEOTIDE SEQUENCE [LARGE SCALE GENOMIC DNA]</scope>
    <source>
        <strain evidence="1 2">UNSW3</strain>
    </source>
</reference>
<dbReference type="Proteomes" id="UP000016636">
    <property type="component" value="Unassembled WGS sequence"/>
</dbReference>